<evidence type="ECO:0000313" key="3">
    <source>
        <dbReference type="Proteomes" id="UP001432322"/>
    </source>
</evidence>
<evidence type="ECO:0000313" key="2">
    <source>
        <dbReference type="EMBL" id="GMT30620.1"/>
    </source>
</evidence>
<accession>A0AAV5WG23</accession>
<reference evidence="2" key="1">
    <citation type="submission" date="2023-10" db="EMBL/GenBank/DDBJ databases">
        <title>Genome assembly of Pristionchus species.</title>
        <authorList>
            <person name="Yoshida K."/>
            <person name="Sommer R.J."/>
        </authorList>
    </citation>
    <scope>NUCLEOTIDE SEQUENCE</scope>
    <source>
        <strain evidence="2">RS5133</strain>
    </source>
</reference>
<feature type="region of interest" description="Disordered" evidence="1">
    <location>
        <begin position="57"/>
        <end position="129"/>
    </location>
</feature>
<dbReference type="EMBL" id="BTSY01000005">
    <property type="protein sequence ID" value="GMT30620.1"/>
    <property type="molecule type" value="Genomic_DNA"/>
</dbReference>
<proteinExistence type="predicted"/>
<feature type="non-terminal residue" evidence="2">
    <location>
        <position position="153"/>
    </location>
</feature>
<feature type="compositionally biased region" description="Basic and acidic residues" evidence="1">
    <location>
        <begin position="80"/>
        <end position="129"/>
    </location>
</feature>
<feature type="region of interest" description="Disordered" evidence="1">
    <location>
        <begin position="1"/>
        <end position="31"/>
    </location>
</feature>
<name>A0AAV5WG23_9BILA</name>
<dbReference type="AlphaFoldDB" id="A0AAV5WG23"/>
<feature type="non-terminal residue" evidence="2">
    <location>
        <position position="1"/>
    </location>
</feature>
<gene>
    <name evidence="2" type="ORF">PFISCL1PPCAC_21917</name>
</gene>
<protein>
    <submittedName>
        <fullName evidence="2">Uncharacterized protein</fullName>
    </submittedName>
</protein>
<dbReference type="Proteomes" id="UP001432322">
    <property type="component" value="Unassembled WGS sequence"/>
</dbReference>
<organism evidence="2 3">
    <name type="scientific">Pristionchus fissidentatus</name>
    <dbReference type="NCBI Taxonomy" id="1538716"/>
    <lineage>
        <taxon>Eukaryota</taxon>
        <taxon>Metazoa</taxon>
        <taxon>Ecdysozoa</taxon>
        <taxon>Nematoda</taxon>
        <taxon>Chromadorea</taxon>
        <taxon>Rhabditida</taxon>
        <taxon>Rhabditina</taxon>
        <taxon>Diplogasteromorpha</taxon>
        <taxon>Diplogasteroidea</taxon>
        <taxon>Neodiplogasteridae</taxon>
        <taxon>Pristionchus</taxon>
    </lineage>
</organism>
<evidence type="ECO:0000256" key="1">
    <source>
        <dbReference type="SAM" id="MobiDB-lite"/>
    </source>
</evidence>
<keyword evidence="3" id="KW-1185">Reference proteome</keyword>
<sequence>QPMQQLQQGVAAPVGSTNYHDPYHQEPQQFEMMPARRYDSNIGDSMAGLNQAMTAESLQDPNGFHDPSSSTYHDSGYHNGYHDGHPDGSPMNEDHHPSVSFNDRPEVTHFDREENERQGHDVRSATIQEEEKRDYRDMWHGAYKKVCKNLGFK</sequence>
<comment type="caution">
    <text evidence="2">The sequence shown here is derived from an EMBL/GenBank/DDBJ whole genome shotgun (WGS) entry which is preliminary data.</text>
</comment>